<dbReference type="RefSeq" id="WP_116776781.1">
    <property type="nucleotide sequence ID" value="NZ_QDKG01000006.1"/>
</dbReference>
<dbReference type="Proteomes" id="UP000245627">
    <property type="component" value="Unassembled WGS sequence"/>
</dbReference>
<dbReference type="SUPFAM" id="SSF47240">
    <property type="entry name" value="Ferritin-like"/>
    <property type="match status" value="1"/>
</dbReference>
<protein>
    <submittedName>
        <fullName evidence="1">Dessication-associated protein</fullName>
    </submittedName>
</protein>
<evidence type="ECO:0000313" key="2">
    <source>
        <dbReference type="Proteomes" id="UP000245627"/>
    </source>
</evidence>
<dbReference type="InterPro" id="IPR009078">
    <property type="entry name" value="Ferritin-like_SF"/>
</dbReference>
<sequence length="277" mass="29244">MNLQNIFESISQVDPEFNERISPRRQAIRNMFNLGQKVSLAALPLAVTALFNKAYGQSAPTDVNGVLNYALTLEYLEAEYYTIGSSTGGLIPSGPATEAIATIRDHEVAHVEFLKGVLGSNAVAKPNFDFTAGGAFANVFSDYDTFLALAQAFEDTGVRAYKGQAGILKGNRVVLTAALQIHSVEARHAAHVRSMRRARGGAAANQKPWITGANDSGIGAAVDPVYAGEDNVAQGGVDITTLTGVSGRFTPAIATQSFDEPLTAPAVLDIASLFIQA</sequence>
<evidence type="ECO:0000313" key="1">
    <source>
        <dbReference type="EMBL" id="PVH24383.1"/>
    </source>
</evidence>
<dbReference type="OrthoDB" id="954262at2"/>
<gene>
    <name evidence="1" type="ORF">DC487_14980</name>
</gene>
<dbReference type="Pfam" id="PF13668">
    <property type="entry name" value="Ferritin_2"/>
    <property type="match status" value="1"/>
</dbReference>
<proteinExistence type="predicted"/>
<accession>A0A2T8HG47</accession>
<name>A0A2T8HG47_9SPHI</name>
<comment type="caution">
    <text evidence="1">The sequence shown here is derived from an EMBL/GenBank/DDBJ whole genome shotgun (WGS) entry which is preliminary data.</text>
</comment>
<dbReference type="EMBL" id="QDKG01000006">
    <property type="protein sequence ID" value="PVH24383.1"/>
    <property type="molecule type" value="Genomic_DNA"/>
</dbReference>
<keyword evidence="2" id="KW-1185">Reference proteome</keyword>
<organism evidence="1 2">
    <name type="scientific">Sphingobacterium corticibacter</name>
    <dbReference type="NCBI Taxonomy" id="2171749"/>
    <lineage>
        <taxon>Bacteria</taxon>
        <taxon>Pseudomonadati</taxon>
        <taxon>Bacteroidota</taxon>
        <taxon>Sphingobacteriia</taxon>
        <taxon>Sphingobacteriales</taxon>
        <taxon>Sphingobacteriaceae</taxon>
        <taxon>Sphingobacterium</taxon>
    </lineage>
</organism>
<dbReference type="AlphaFoldDB" id="A0A2T8HG47"/>
<reference evidence="1 2" key="1">
    <citation type="submission" date="2018-04" db="EMBL/GenBank/DDBJ databases">
        <title>Sphingobacterium cortibacter sp. nov.</title>
        <authorList>
            <person name="Li Y."/>
        </authorList>
    </citation>
    <scope>NUCLEOTIDE SEQUENCE [LARGE SCALE GENOMIC DNA]</scope>
    <source>
        <strain evidence="1 2">2c-3</strain>
    </source>
</reference>